<organism evidence="1">
    <name type="scientific">hydrothermal vent metagenome</name>
    <dbReference type="NCBI Taxonomy" id="652676"/>
    <lineage>
        <taxon>unclassified sequences</taxon>
        <taxon>metagenomes</taxon>
        <taxon>ecological metagenomes</taxon>
    </lineage>
</organism>
<protein>
    <submittedName>
        <fullName evidence="1">Uncharacterized protein</fullName>
    </submittedName>
</protein>
<name>A0A3B0XT72_9ZZZZ</name>
<dbReference type="EMBL" id="UOFI01000081">
    <property type="protein sequence ID" value="VAW66507.1"/>
    <property type="molecule type" value="Genomic_DNA"/>
</dbReference>
<gene>
    <name evidence="1" type="ORF">MNBD_GAMMA09-2591</name>
</gene>
<reference evidence="1" key="1">
    <citation type="submission" date="2018-06" db="EMBL/GenBank/DDBJ databases">
        <authorList>
            <person name="Zhirakovskaya E."/>
        </authorList>
    </citation>
    <scope>NUCLEOTIDE SEQUENCE</scope>
</reference>
<accession>A0A3B0XT72</accession>
<dbReference type="AlphaFoldDB" id="A0A3B0XT72"/>
<sequence length="186" mass="21058">MQCYGIHPIAPMGESPKLAGNWTSGEALNMSVTEPLIYTLGLEAIFDADAEVRESMDLTVFGPDDFNIMPLMTSATPPLMRNDLLAALQEAGVDNLELFQARVRNPVSNREYNNFSAFNIVGIADFDWARDLRRKINLREYRIKIPPFLIFYLFDDGPIVVHDTVRIAIKKAKIESVEFIPTDENY</sequence>
<proteinExistence type="predicted"/>
<evidence type="ECO:0000313" key="1">
    <source>
        <dbReference type="EMBL" id="VAW66507.1"/>
    </source>
</evidence>